<keyword evidence="1" id="KW-0812">Transmembrane</keyword>
<organism evidence="2 3">
    <name type="scientific">Streptomyces griseorubens</name>
    <dbReference type="NCBI Taxonomy" id="66897"/>
    <lineage>
        <taxon>Bacteria</taxon>
        <taxon>Bacillati</taxon>
        <taxon>Actinomycetota</taxon>
        <taxon>Actinomycetes</taxon>
        <taxon>Kitasatosporales</taxon>
        <taxon>Streptomycetaceae</taxon>
        <taxon>Streptomyces</taxon>
        <taxon>Streptomyces althioticus group</taxon>
    </lineage>
</organism>
<keyword evidence="1" id="KW-0472">Membrane</keyword>
<protein>
    <submittedName>
        <fullName evidence="2">Uncharacterized protein</fullName>
    </submittedName>
</protein>
<dbReference type="EMBL" id="JJMG01000001">
    <property type="protein sequence ID" value="KEG44372.1"/>
    <property type="molecule type" value="Genomic_DNA"/>
</dbReference>
<keyword evidence="1" id="KW-1133">Transmembrane helix</keyword>
<reference evidence="2 3" key="1">
    <citation type="submission" date="2014-04" db="EMBL/GenBank/DDBJ databases">
        <title>Draft genome sequence of the novel Streptomyces griseorubens JSD-1 playing a role in carbon and nitrogen cycle.</title>
        <authorList>
            <consortium name="Shanghai Jiao Tong University"/>
            <person name="Feng H."/>
            <person name="Sun Y."/>
            <person name="Zhi Y."/>
            <person name="Mao L."/>
            <person name="Luo Y."/>
            <person name="Wei X."/>
            <person name="Zhou P."/>
        </authorList>
    </citation>
    <scope>NUCLEOTIDE SEQUENCE [LARGE SCALE GENOMIC DNA]</scope>
    <source>
        <strain evidence="2 3">JSD-1</strain>
    </source>
</reference>
<feature type="transmembrane region" description="Helical" evidence="1">
    <location>
        <begin position="6"/>
        <end position="27"/>
    </location>
</feature>
<comment type="caution">
    <text evidence="2">The sequence shown here is derived from an EMBL/GenBank/DDBJ whole genome shotgun (WGS) entry which is preliminary data.</text>
</comment>
<name>A0ABR4TAA4_9ACTN</name>
<accession>A0ABR4TAA4</accession>
<evidence type="ECO:0000256" key="1">
    <source>
        <dbReference type="SAM" id="Phobius"/>
    </source>
</evidence>
<dbReference type="Proteomes" id="UP000027632">
    <property type="component" value="Unassembled WGS sequence"/>
</dbReference>
<evidence type="ECO:0000313" key="3">
    <source>
        <dbReference type="Proteomes" id="UP000027632"/>
    </source>
</evidence>
<evidence type="ECO:0000313" key="2">
    <source>
        <dbReference type="EMBL" id="KEG44372.1"/>
    </source>
</evidence>
<proteinExistence type="predicted"/>
<gene>
    <name evidence="2" type="ORF">DJ64_00105</name>
</gene>
<sequence>MPYTGLFTAAGFHLVCWLAVLTGLATLHSASRRHQCLQHTAAQLLTGNRMLVPHQTARRTPRPAVPLGIEEPPTALEQPALDTPLELTAEELGAVSLVFRRGWCRT</sequence>
<keyword evidence="3" id="KW-1185">Reference proteome</keyword>